<evidence type="ECO:0000256" key="3">
    <source>
        <dbReference type="RuleBase" id="RU000363"/>
    </source>
</evidence>
<dbReference type="Proteomes" id="UP000192739">
    <property type="component" value="Unassembled WGS sequence"/>
</dbReference>
<dbReference type="GO" id="GO:0016616">
    <property type="term" value="F:oxidoreductase activity, acting on the CH-OH group of donors, NAD or NADP as acceptor"/>
    <property type="evidence" value="ECO:0007669"/>
    <property type="project" value="UniProtKB-ARBA"/>
</dbReference>
<evidence type="ECO:0000256" key="1">
    <source>
        <dbReference type="ARBA" id="ARBA00006484"/>
    </source>
</evidence>
<feature type="domain" description="Ketoreductase" evidence="4">
    <location>
        <begin position="8"/>
        <end position="198"/>
    </location>
</feature>
<dbReference type="OrthoDB" id="9775296at2"/>
<dbReference type="STRING" id="28445.BHQ20_04025"/>
<dbReference type="SMART" id="SM00822">
    <property type="entry name" value="PKS_KR"/>
    <property type="match status" value="1"/>
</dbReference>
<dbReference type="InterPro" id="IPR002347">
    <property type="entry name" value="SDR_fam"/>
</dbReference>
<dbReference type="PRINTS" id="PR00081">
    <property type="entry name" value="GDHRDH"/>
</dbReference>
<dbReference type="PANTHER" id="PTHR43115">
    <property type="entry name" value="DEHYDROGENASE/REDUCTASE SDR FAMILY MEMBER 11"/>
    <property type="match status" value="1"/>
</dbReference>
<dbReference type="PANTHER" id="PTHR43115:SF4">
    <property type="entry name" value="DEHYDROGENASE_REDUCTASE SDR FAMILY MEMBER 11"/>
    <property type="match status" value="1"/>
</dbReference>
<evidence type="ECO:0000256" key="2">
    <source>
        <dbReference type="ARBA" id="ARBA00023002"/>
    </source>
</evidence>
<sequence length="254" mass="26713">MTPLLAHTVALVTGASSGIGAATAKALAAHGAAVALLARRAERLRDLQTHIESEGGTALVVPADVTDAGQVSAAVQHAVAELGRLDIVVNNAGLMRMGLATEAPLQEWDELVSVNVNGVLYVTRAALPHLVAAAANSPRGVADLVTISSTAGWVARPGTAVYSLTKFGVNAFSEAIRQEVLGKRVRVGIVGPGTVDTEIFDHLAESSRQAVERQTADMTKLRPEDIADAVLYMVTRDRRVAINQMLVRAAEQTW</sequence>
<proteinExistence type="inferred from homology"/>
<dbReference type="SUPFAM" id="SSF51735">
    <property type="entry name" value="NAD(P)-binding Rossmann-fold domains"/>
    <property type="match status" value="1"/>
</dbReference>
<comment type="similarity">
    <text evidence="1 3">Belongs to the short-chain dehydrogenases/reductases (SDR) family.</text>
</comment>
<evidence type="ECO:0000259" key="4">
    <source>
        <dbReference type="SMART" id="SM00822"/>
    </source>
</evidence>
<reference evidence="5 6" key="1">
    <citation type="submission" date="2017-02" db="EMBL/GenBank/DDBJ databases">
        <title>The new phylogeny of genus Mycobacterium.</title>
        <authorList>
            <person name="Tortoli E."/>
            <person name="Trovato A."/>
            <person name="Cirillo D.M."/>
        </authorList>
    </citation>
    <scope>NUCLEOTIDE SEQUENCE [LARGE SCALE GENOMIC DNA]</scope>
    <source>
        <strain evidence="5 6">DSM 44049</strain>
    </source>
</reference>
<accession>A0A1E3SKK7</accession>
<dbReference type="RefSeq" id="WP_069417793.1">
    <property type="nucleotide sequence ID" value="NZ_CBCRZH010000002.1"/>
</dbReference>
<evidence type="ECO:0000313" key="5">
    <source>
        <dbReference type="EMBL" id="ORB10345.1"/>
    </source>
</evidence>
<keyword evidence="6" id="KW-1185">Reference proteome</keyword>
<evidence type="ECO:0000313" key="6">
    <source>
        <dbReference type="Proteomes" id="UP000192739"/>
    </source>
</evidence>
<name>A0A1E3SKK7_MYCIE</name>
<organism evidence="5 6">
    <name type="scientific">Mycobacterium intermedium</name>
    <dbReference type="NCBI Taxonomy" id="28445"/>
    <lineage>
        <taxon>Bacteria</taxon>
        <taxon>Bacillati</taxon>
        <taxon>Actinomycetota</taxon>
        <taxon>Actinomycetes</taxon>
        <taxon>Mycobacteriales</taxon>
        <taxon>Mycobacteriaceae</taxon>
        <taxon>Mycobacterium</taxon>
        <taxon>Mycobacterium simiae complex</taxon>
    </lineage>
</organism>
<comment type="caution">
    <text evidence="5">The sequence shown here is derived from an EMBL/GenBank/DDBJ whole genome shotgun (WGS) entry which is preliminary data.</text>
</comment>
<gene>
    <name evidence="5" type="ORF">BST27_01875</name>
</gene>
<dbReference type="Gene3D" id="3.40.50.720">
    <property type="entry name" value="NAD(P)-binding Rossmann-like Domain"/>
    <property type="match status" value="1"/>
</dbReference>
<protein>
    <submittedName>
        <fullName evidence="5">Oxidoreductase</fullName>
    </submittedName>
</protein>
<dbReference type="InterPro" id="IPR036291">
    <property type="entry name" value="NAD(P)-bd_dom_sf"/>
</dbReference>
<dbReference type="Pfam" id="PF00106">
    <property type="entry name" value="adh_short"/>
    <property type="match status" value="1"/>
</dbReference>
<dbReference type="EMBL" id="MVHT01000003">
    <property type="protein sequence ID" value="ORB10345.1"/>
    <property type="molecule type" value="Genomic_DNA"/>
</dbReference>
<dbReference type="PRINTS" id="PR00080">
    <property type="entry name" value="SDRFAMILY"/>
</dbReference>
<dbReference type="FunFam" id="3.40.50.720:FF:000047">
    <property type="entry name" value="NADP-dependent L-serine/L-allo-threonine dehydrogenase"/>
    <property type="match status" value="1"/>
</dbReference>
<keyword evidence="2" id="KW-0560">Oxidoreductase</keyword>
<dbReference type="AlphaFoldDB" id="A0A1E3SKK7"/>
<dbReference type="InterPro" id="IPR057326">
    <property type="entry name" value="KR_dom"/>
</dbReference>